<feature type="chain" id="PRO_5033036435" evidence="1">
    <location>
        <begin position="25"/>
        <end position="358"/>
    </location>
</feature>
<dbReference type="EMBL" id="DSIY01000112">
    <property type="protein sequence ID" value="HEG90755.1"/>
    <property type="molecule type" value="Genomic_DNA"/>
</dbReference>
<evidence type="ECO:0000256" key="1">
    <source>
        <dbReference type="SAM" id="SignalP"/>
    </source>
</evidence>
<proteinExistence type="predicted"/>
<name>A0A831TEX5_9BACT</name>
<dbReference type="AlphaFoldDB" id="A0A831TEX5"/>
<evidence type="ECO:0000313" key="2">
    <source>
        <dbReference type="EMBL" id="HEG90755.1"/>
    </source>
</evidence>
<feature type="signal peptide" evidence="1">
    <location>
        <begin position="1"/>
        <end position="24"/>
    </location>
</feature>
<keyword evidence="1" id="KW-0732">Signal</keyword>
<accession>A0A831TEX5</accession>
<reference evidence="2" key="1">
    <citation type="journal article" date="2020" name="mSystems">
        <title>Genome- and Community-Level Interaction Insights into Carbon Utilization and Element Cycling Functions of Hydrothermarchaeota in Hydrothermal Sediment.</title>
        <authorList>
            <person name="Zhou Z."/>
            <person name="Liu Y."/>
            <person name="Xu W."/>
            <person name="Pan J."/>
            <person name="Luo Z.H."/>
            <person name="Li M."/>
        </authorList>
    </citation>
    <scope>NUCLEOTIDE SEQUENCE [LARGE SCALE GENOMIC DNA]</scope>
    <source>
        <strain evidence="2">SpSt-210</strain>
    </source>
</reference>
<organism evidence="2">
    <name type="scientific">Thermorudis peleae</name>
    <dbReference type="NCBI Taxonomy" id="1382356"/>
    <lineage>
        <taxon>Bacteria</taxon>
        <taxon>Pseudomonadati</taxon>
        <taxon>Thermomicrobiota</taxon>
        <taxon>Thermomicrobia</taxon>
        <taxon>Thermomicrobia incertae sedis</taxon>
        <taxon>Thermorudis</taxon>
    </lineage>
</organism>
<comment type="caution">
    <text evidence="2">The sequence shown here is derived from an EMBL/GenBank/DDBJ whole genome shotgun (WGS) entry which is preliminary data.</text>
</comment>
<gene>
    <name evidence="2" type="ORF">ENP34_04845</name>
</gene>
<sequence>MRLARRLVAAMVSVALLAAPATLAQPTPIATGAFAGTWARTDRPVLEGVAHRTWMWGPGPFTGAMGEPYGEAPGGVRLVQYFDKTRMELTDPAADPRSPWYVTNGLLAKELVTGQLQLGQDTFEPHPPAAIYIAGDADDPDGPTYASFSTLLGTAPLPVGQVITQTLDRAGVVAENPELATYGVTAAYLVPETNHAVASVFWEFMNSAGPVYENGQRVEARLFENPFYATGFPLTEAYWTRIRVGGVQRWVLVQVFERRVLTYTPDNPEGWKVEAGNVGRHYYAWRYEHLSKQPAPLPNGYQPPPDPAWQCDPAYPDACIPSPPPDLRCAEIPYRRFQVLPPDPQGFDRDQDGVGCEG</sequence>
<protein>
    <submittedName>
        <fullName evidence="2">Peptidase domain-containing protein</fullName>
    </submittedName>
</protein>